<reference evidence="12 13" key="1">
    <citation type="submission" date="2018-02" db="EMBL/GenBank/DDBJ databases">
        <title>novel marine gammaproteobacteria from coastal saline agro ecosystem.</title>
        <authorList>
            <person name="Krishnan R."/>
            <person name="Ramesh Kumar N."/>
        </authorList>
    </citation>
    <scope>NUCLEOTIDE SEQUENCE [LARGE SCALE GENOMIC DNA]</scope>
    <source>
        <strain evidence="12 13">228</strain>
    </source>
</reference>
<dbReference type="OrthoDB" id="9802426at2"/>
<dbReference type="GO" id="GO:0045893">
    <property type="term" value="P:positive regulation of DNA-templated transcription"/>
    <property type="evidence" value="ECO:0007669"/>
    <property type="project" value="UniProtKB-ARBA"/>
</dbReference>
<dbReference type="CDD" id="cd00383">
    <property type="entry name" value="trans_reg_C"/>
    <property type="match status" value="1"/>
</dbReference>
<accession>A0A2S5KX79</accession>
<dbReference type="PANTHER" id="PTHR48111">
    <property type="entry name" value="REGULATOR OF RPOS"/>
    <property type="match status" value="1"/>
</dbReference>
<evidence type="ECO:0000259" key="10">
    <source>
        <dbReference type="PROSITE" id="PS50110"/>
    </source>
</evidence>
<dbReference type="AlphaFoldDB" id="A0A2S5KX79"/>
<dbReference type="PROSITE" id="PS51755">
    <property type="entry name" value="OMPR_PHOB"/>
    <property type="match status" value="1"/>
</dbReference>
<dbReference type="InterPro" id="IPR001789">
    <property type="entry name" value="Sig_transdc_resp-reg_receiver"/>
</dbReference>
<dbReference type="SMART" id="SM00448">
    <property type="entry name" value="REC"/>
    <property type="match status" value="1"/>
</dbReference>
<dbReference type="GO" id="GO:0032993">
    <property type="term" value="C:protein-DNA complex"/>
    <property type="evidence" value="ECO:0007669"/>
    <property type="project" value="TreeGrafter"/>
</dbReference>
<evidence type="ECO:0000256" key="2">
    <source>
        <dbReference type="ARBA" id="ARBA00022490"/>
    </source>
</evidence>
<evidence type="ECO:0000313" key="12">
    <source>
        <dbReference type="EMBL" id="PPC79242.1"/>
    </source>
</evidence>
<dbReference type="Gene3D" id="6.10.250.690">
    <property type="match status" value="1"/>
</dbReference>
<sequence>MNNNRVLIIDDEPQIIRFLRIALQSEGYEVLSAENGSEGIRQAALGNPALIVLDLGLPDMDGTEVLKRLREWSQTPVLVLSVRSREDDKVQALDAGAHDYVTKPFGIQEFMARVRVLLRNRPQADAVQDVQQVAIGELLLDFVHRRITLAGEELHLSRKEYAMLTLLARHLDQVVTQQFLLEQLWGKVHRDDSHYLRILVGRLRQKLGDDPAQPRYIRTEQGVGYRLCSG</sequence>
<dbReference type="EMBL" id="PRLP01000004">
    <property type="protein sequence ID" value="PPC79242.1"/>
    <property type="molecule type" value="Genomic_DNA"/>
</dbReference>
<keyword evidence="4" id="KW-0902">Two-component regulatory system</keyword>
<dbReference type="Pfam" id="PF00486">
    <property type="entry name" value="Trans_reg_C"/>
    <property type="match status" value="1"/>
</dbReference>
<dbReference type="PANTHER" id="PTHR48111:SF50">
    <property type="entry name" value="KDP OPERON TRANSCRIPTIONAL REGULATORY PROTEIN KDPE"/>
    <property type="match status" value="1"/>
</dbReference>
<dbReference type="CDD" id="cd17620">
    <property type="entry name" value="REC_OmpR_KdpE-like"/>
    <property type="match status" value="1"/>
</dbReference>
<dbReference type="Pfam" id="PF00072">
    <property type="entry name" value="Response_reg"/>
    <property type="match status" value="1"/>
</dbReference>
<dbReference type="InterPro" id="IPR039420">
    <property type="entry name" value="WalR-like"/>
</dbReference>
<dbReference type="GO" id="GO:0005829">
    <property type="term" value="C:cytosol"/>
    <property type="evidence" value="ECO:0007669"/>
    <property type="project" value="TreeGrafter"/>
</dbReference>
<gene>
    <name evidence="12" type="ORF">C4K68_01255</name>
</gene>
<dbReference type="PROSITE" id="PS50110">
    <property type="entry name" value="RESPONSE_REGULATORY"/>
    <property type="match status" value="1"/>
</dbReference>
<evidence type="ECO:0000256" key="7">
    <source>
        <dbReference type="ARBA" id="ARBA00023163"/>
    </source>
</evidence>
<evidence type="ECO:0000256" key="4">
    <source>
        <dbReference type="ARBA" id="ARBA00023012"/>
    </source>
</evidence>
<keyword evidence="6 9" id="KW-0238">DNA-binding</keyword>
<dbReference type="GO" id="GO:0042802">
    <property type="term" value="F:identical protein binding"/>
    <property type="evidence" value="ECO:0007669"/>
    <property type="project" value="UniProtKB-ARBA"/>
</dbReference>
<keyword evidence="5" id="KW-0805">Transcription regulation</keyword>
<name>A0A2S5KX79_9PROT</name>
<evidence type="ECO:0000256" key="1">
    <source>
        <dbReference type="ARBA" id="ARBA00004496"/>
    </source>
</evidence>
<evidence type="ECO:0000256" key="5">
    <source>
        <dbReference type="ARBA" id="ARBA00023015"/>
    </source>
</evidence>
<evidence type="ECO:0000256" key="6">
    <source>
        <dbReference type="ARBA" id="ARBA00023125"/>
    </source>
</evidence>
<keyword evidence="3 8" id="KW-0597">Phosphoprotein</keyword>
<dbReference type="InterPro" id="IPR011006">
    <property type="entry name" value="CheY-like_superfamily"/>
</dbReference>
<dbReference type="GO" id="GO:0000987">
    <property type="term" value="F:cis-regulatory region sequence-specific DNA binding"/>
    <property type="evidence" value="ECO:0007669"/>
    <property type="project" value="UniProtKB-ARBA"/>
</dbReference>
<keyword evidence="7" id="KW-0804">Transcription</keyword>
<feature type="modified residue" description="4-aspartylphosphate" evidence="8">
    <location>
        <position position="54"/>
    </location>
</feature>
<dbReference type="SMART" id="SM00862">
    <property type="entry name" value="Trans_reg_C"/>
    <property type="match status" value="1"/>
</dbReference>
<evidence type="ECO:0000256" key="3">
    <source>
        <dbReference type="ARBA" id="ARBA00022553"/>
    </source>
</evidence>
<dbReference type="Proteomes" id="UP000238196">
    <property type="component" value="Unassembled WGS sequence"/>
</dbReference>
<comment type="caution">
    <text evidence="12">The sequence shown here is derived from an EMBL/GenBank/DDBJ whole genome shotgun (WGS) entry which is preliminary data.</text>
</comment>
<comment type="subcellular location">
    <subcellularLocation>
        <location evidence="1">Cytoplasm</location>
    </subcellularLocation>
</comment>
<evidence type="ECO:0000256" key="8">
    <source>
        <dbReference type="PROSITE-ProRule" id="PRU00169"/>
    </source>
</evidence>
<evidence type="ECO:0000313" key="13">
    <source>
        <dbReference type="Proteomes" id="UP000238196"/>
    </source>
</evidence>
<dbReference type="GO" id="GO:0000156">
    <property type="term" value="F:phosphorelay response regulator activity"/>
    <property type="evidence" value="ECO:0007669"/>
    <property type="project" value="TreeGrafter"/>
</dbReference>
<dbReference type="FunFam" id="3.40.50.2300:FF:000021">
    <property type="entry name" value="Two-component system response regulator KdpE"/>
    <property type="match status" value="1"/>
</dbReference>
<organism evidence="12 13">
    <name type="scientific">Proteobacteria bacterium 228</name>
    <dbReference type="NCBI Taxonomy" id="2083153"/>
    <lineage>
        <taxon>Bacteria</taxon>
        <taxon>Pseudomonadati</taxon>
        <taxon>Pseudomonadota</taxon>
    </lineage>
</organism>
<dbReference type="InterPro" id="IPR036388">
    <property type="entry name" value="WH-like_DNA-bd_sf"/>
</dbReference>
<evidence type="ECO:0000259" key="11">
    <source>
        <dbReference type="PROSITE" id="PS51755"/>
    </source>
</evidence>
<feature type="DNA-binding region" description="OmpR/PhoB-type" evidence="9">
    <location>
        <begin position="130"/>
        <end position="229"/>
    </location>
</feature>
<feature type="domain" description="Response regulatory" evidence="10">
    <location>
        <begin position="5"/>
        <end position="118"/>
    </location>
</feature>
<keyword evidence="2" id="KW-0963">Cytoplasm</keyword>
<evidence type="ECO:0000256" key="9">
    <source>
        <dbReference type="PROSITE-ProRule" id="PRU01091"/>
    </source>
</evidence>
<dbReference type="Gene3D" id="3.40.50.2300">
    <property type="match status" value="1"/>
</dbReference>
<dbReference type="Gene3D" id="1.10.10.10">
    <property type="entry name" value="Winged helix-like DNA-binding domain superfamily/Winged helix DNA-binding domain"/>
    <property type="match status" value="1"/>
</dbReference>
<dbReference type="SUPFAM" id="SSF52172">
    <property type="entry name" value="CheY-like"/>
    <property type="match status" value="1"/>
</dbReference>
<feature type="domain" description="OmpR/PhoB-type" evidence="11">
    <location>
        <begin position="130"/>
        <end position="229"/>
    </location>
</feature>
<dbReference type="InterPro" id="IPR001867">
    <property type="entry name" value="OmpR/PhoB-type_DNA-bd"/>
</dbReference>
<proteinExistence type="predicted"/>
<protein>
    <submittedName>
        <fullName evidence="12">DNA-binding response regulator</fullName>
    </submittedName>
</protein>